<dbReference type="InterPro" id="IPR000222">
    <property type="entry name" value="PP2C_BS"/>
</dbReference>
<keyword evidence="2 4" id="KW-0378">Hydrolase</keyword>
<keyword evidence="5" id="KW-0472">Membrane</keyword>
<dbReference type="OrthoDB" id="10264738at2759"/>
<proteinExistence type="inferred from homology"/>
<evidence type="ECO:0000256" key="3">
    <source>
        <dbReference type="ARBA" id="ARBA00022912"/>
    </source>
</evidence>
<evidence type="ECO:0000256" key="4">
    <source>
        <dbReference type="RuleBase" id="RU003465"/>
    </source>
</evidence>
<keyword evidence="5" id="KW-0812">Transmembrane</keyword>
<dbReference type="SUPFAM" id="SSF81606">
    <property type="entry name" value="PP2C-like"/>
    <property type="match status" value="1"/>
</dbReference>
<evidence type="ECO:0000313" key="7">
    <source>
        <dbReference type="EMBL" id="CDW24264.1"/>
    </source>
</evidence>
<dbReference type="EMBL" id="HACA01006903">
    <property type="protein sequence ID" value="CDW24264.1"/>
    <property type="molecule type" value="Transcribed_RNA"/>
</dbReference>
<feature type="domain" description="PPM-type phosphatase" evidence="6">
    <location>
        <begin position="69"/>
        <end position="265"/>
    </location>
</feature>
<accession>A0A0K2TE15</accession>
<name>A0A0K2TE15_LEPSM</name>
<dbReference type="PROSITE" id="PS01032">
    <property type="entry name" value="PPM_1"/>
    <property type="match status" value="1"/>
</dbReference>
<dbReference type="InterPro" id="IPR036457">
    <property type="entry name" value="PPM-type-like_dom_sf"/>
</dbReference>
<dbReference type="InterPro" id="IPR001932">
    <property type="entry name" value="PPM-type_phosphatase-like_dom"/>
</dbReference>
<dbReference type="GO" id="GO:0005739">
    <property type="term" value="C:mitochondrion"/>
    <property type="evidence" value="ECO:0007669"/>
    <property type="project" value="TreeGrafter"/>
</dbReference>
<keyword evidence="3 4" id="KW-0904">Protein phosphatase</keyword>
<dbReference type="Gene3D" id="3.60.40.10">
    <property type="entry name" value="PPM-type phosphatase domain"/>
    <property type="match status" value="1"/>
</dbReference>
<keyword evidence="5" id="KW-1133">Transmembrane helix</keyword>
<dbReference type="PANTHER" id="PTHR13832:SF354">
    <property type="entry name" value="GM14138P"/>
    <property type="match status" value="1"/>
</dbReference>
<comment type="similarity">
    <text evidence="4">Belongs to the PP2C family.</text>
</comment>
<reference evidence="7" key="1">
    <citation type="submission" date="2014-05" db="EMBL/GenBank/DDBJ databases">
        <authorList>
            <person name="Chronopoulou M."/>
        </authorList>
    </citation>
    <scope>NUCLEOTIDE SEQUENCE</scope>
    <source>
        <tissue evidence="7">Whole organism</tissue>
    </source>
</reference>
<feature type="transmembrane region" description="Helical" evidence="5">
    <location>
        <begin position="175"/>
        <end position="197"/>
    </location>
</feature>
<dbReference type="CDD" id="cd00143">
    <property type="entry name" value="PP2Cc"/>
    <property type="match status" value="1"/>
</dbReference>
<evidence type="ECO:0000256" key="5">
    <source>
        <dbReference type="SAM" id="Phobius"/>
    </source>
</evidence>
<dbReference type="PROSITE" id="PS51746">
    <property type="entry name" value="PPM_2"/>
    <property type="match status" value="1"/>
</dbReference>
<evidence type="ECO:0000256" key="1">
    <source>
        <dbReference type="ARBA" id="ARBA00022723"/>
    </source>
</evidence>
<evidence type="ECO:0000256" key="2">
    <source>
        <dbReference type="ARBA" id="ARBA00022801"/>
    </source>
</evidence>
<dbReference type="SMART" id="SM00332">
    <property type="entry name" value="PP2Cc"/>
    <property type="match status" value="1"/>
</dbReference>
<dbReference type="PANTHER" id="PTHR13832">
    <property type="entry name" value="PROTEIN PHOSPHATASE 2C"/>
    <property type="match status" value="1"/>
</dbReference>
<evidence type="ECO:0000259" key="6">
    <source>
        <dbReference type="PROSITE" id="PS51746"/>
    </source>
</evidence>
<organism evidence="7">
    <name type="scientific">Lepeophtheirus salmonis</name>
    <name type="common">Salmon louse</name>
    <name type="synonym">Caligus salmonis</name>
    <dbReference type="NCBI Taxonomy" id="72036"/>
    <lineage>
        <taxon>Eukaryota</taxon>
        <taxon>Metazoa</taxon>
        <taxon>Ecdysozoa</taxon>
        <taxon>Arthropoda</taxon>
        <taxon>Crustacea</taxon>
        <taxon>Multicrustacea</taxon>
        <taxon>Hexanauplia</taxon>
        <taxon>Copepoda</taxon>
        <taxon>Siphonostomatoida</taxon>
        <taxon>Caligidae</taxon>
        <taxon>Lepeophtheirus</taxon>
    </lineage>
</organism>
<dbReference type="AlphaFoldDB" id="A0A0K2TE15"/>
<dbReference type="Pfam" id="PF00481">
    <property type="entry name" value="PP2C"/>
    <property type="match status" value="1"/>
</dbReference>
<dbReference type="GO" id="GO:0004741">
    <property type="term" value="F:[pyruvate dehydrogenase (acetyl-transferring)]-phosphatase activity"/>
    <property type="evidence" value="ECO:0007669"/>
    <property type="project" value="TreeGrafter"/>
</dbReference>
<sequence length="265" mass="29892">MIGKFRDAIYNAMGVDEVGEKDINRSGKCVKYAYQRPSFLSLRSLDEIQVAEDHLVRPILVPRDTLPWASGYAETINAGKSCHNEDQAAVYRSQVSGSLTYTYFGIFDGHAGPDCAVDASLELHQILHSKLLQIAHHLDLSFVAPERRISEDSLIIGALESAFWDMDHLIGQDKLMYTMSGGCTALVALFILGKLYVANAGDSRALLCRKSEPYPMSFDFTPLSERQRLQKLCFLKPHLLGSEYTRLDYFQRPMEKDLGQNMLYR</sequence>
<keyword evidence="1" id="KW-0479">Metal-binding</keyword>
<protein>
    <submittedName>
        <fullName evidence="7">Protein phosphatase 1Hlike [Musca domestica]</fullName>
    </submittedName>
</protein>
<dbReference type="GO" id="GO:0046872">
    <property type="term" value="F:metal ion binding"/>
    <property type="evidence" value="ECO:0007669"/>
    <property type="project" value="UniProtKB-KW"/>
</dbReference>
<dbReference type="InterPro" id="IPR015655">
    <property type="entry name" value="PP2C"/>
</dbReference>